<proteinExistence type="predicted"/>
<sequence>MSPSFGCNVHHTFSMESSHAQRLPVLDKNVTPTQSYASTERETRQSGAFKPASNMSKLKISKTFSTIAKPAKTFTAHLGKLKSTFIVLSTIITIVVFSFFFHIWSWQMDDNQAMVRYKLARSDRIVTTIAILSAILRTCLTIHITITCMMLAQLVLEHGTVQLRDAPAVSIFRFSPPTPLLILPMFFRAFRRRRTLTGSFFFAALIILSMIAVASQLFSTLLLSDGDSAYLFGQVERQPVNLFTMSSLDIPEEVFKRRTANRTFSLAPQVLPIFADQLPYVRPDSSAARFSPWYSDVNTKQGMFDTGPITRAFLPLGSETRSLVATYSGPAGIIHPHTLCLSPEILGIDDGGLRPGAKESGWNHEREGFIRVNISLPLLLRPEVRKKMRMDGSFQLPPLMSKSPKMQFFCNLSARENITSEQSTAEMRKAGPRNGSIYVCFLGVQEQWKRYYNKSQWEFGNTDSFGPFLRETLHEDPLFGYSHTPGNASNIAAKDRDCKGTAFDDFPFHYKWYLAIRARADRKSLLDLDAPYIFRDFLQSTNFTYDGTEWTWATKPLAIPLIDPRWLANTSSTVSMTVCITSLRNSLGYIESAAKVGNDKRTLLKPPKNRETSPLRSDNELTYWDTSGSKLREVRGDMLSSSPNINITVRSQYNTTELWKRLGISKEFSDTGATMELKQYGFLPRVSELRIAGKAPDSRFCPLRYTAFTRSDVDTGRHPNCRPKDILPLKPCGKKDRERGKLDCTTDSRECNPFKHNLTSSNGAGKSYHTGPNGDMNEVYAAILTQTLLPDDRKDEIPASRVFERLFTILLGNDYYASLDPFFAEPDADGLDTARPLAFDQIPPDVQAKNNPAQIRKLVSATLPVRKRGLISVLIIVIVHYIVFLGILVVFSQRTEYPRFIDQAWAAVAQIQAGDIGDVVGQAGILSDEQVKEKVLEAGKRWKEPVILLPLEEENYAEGDAGLVRPMGINFGRALSDRLEGQDEEGQNSEDGDRDRGTGVSSSIFGYGFQPISGFRRATRRPRGLSRNFGTVSQERHLDERGWVQLEQLNGALSVQGMSAAH</sequence>
<name>A0A3N4IFI6_ASCIM</name>
<gene>
    <name evidence="3" type="ORF">BJ508DRAFT_342575</name>
</gene>
<evidence type="ECO:0000256" key="1">
    <source>
        <dbReference type="SAM" id="MobiDB-lite"/>
    </source>
</evidence>
<feature type="region of interest" description="Disordered" evidence="1">
    <location>
        <begin position="979"/>
        <end position="1005"/>
    </location>
</feature>
<accession>A0A3N4IFI6</accession>
<evidence type="ECO:0000256" key="2">
    <source>
        <dbReference type="SAM" id="Phobius"/>
    </source>
</evidence>
<feature type="transmembrane region" description="Helical" evidence="2">
    <location>
        <begin position="870"/>
        <end position="891"/>
    </location>
</feature>
<feature type="transmembrane region" description="Helical" evidence="2">
    <location>
        <begin position="85"/>
        <end position="104"/>
    </location>
</feature>
<feature type="transmembrane region" description="Helical" evidence="2">
    <location>
        <begin position="199"/>
        <end position="218"/>
    </location>
</feature>
<organism evidence="3 4">
    <name type="scientific">Ascobolus immersus RN42</name>
    <dbReference type="NCBI Taxonomy" id="1160509"/>
    <lineage>
        <taxon>Eukaryota</taxon>
        <taxon>Fungi</taxon>
        <taxon>Dikarya</taxon>
        <taxon>Ascomycota</taxon>
        <taxon>Pezizomycotina</taxon>
        <taxon>Pezizomycetes</taxon>
        <taxon>Pezizales</taxon>
        <taxon>Ascobolaceae</taxon>
        <taxon>Ascobolus</taxon>
    </lineage>
</organism>
<keyword evidence="2" id="KW-0812">Transmembrane</keyword>
<keyword evidence="2" id="KW-0472">Membrane</keyword>
<reference evidence="3 4" key="1">
    <citation type="journal article" date="2018" name="Nat. Ecol. Evol.">
        <title>Pezizomycetes genomes reveal the molecular basis of ectomycorrhizal truffle lifestyle.</title>
        <authorList>
            <person name="Murat C."/>
            <person name="Payen T."/>
            <person name="Noel B."/>
            <person name="Kuo A."/>
            <person name="Morin E."/>
            <person name="Chen J."/>
            <person name="Kohler A."/>
            <person name="Krizsan K."/>
            <person name="Balestrini R."/>
            <person name="Da Silva C."/>
            <person name="Montanini B."/>
            <person name="Hainaut M."/>
            <person name="Levati E."/>
            <person name="Barry K.W."/>
            <person name="Belfiori B."/>
            <person name="Cichocki N."/>
            <person name="Clum A."/>
            <person name="Dockter R.B."/>
            <person name="Fauchery L."/>
            <person name="Guy J."/>
            <person name="Iotti M."/>
            <person name="Le Tacon F."/>
            <person name="Lindquist E.A."/>
            <person name="Lipzen A."/>
            <person name="Malagnac F."/>
            <person name="Mello A."/>
            <person name="Molinier V."/>
            <person name="Miyauchi S."/>
            <person name="Poulain J."/>
            <person name="Riccioni C."/>
            <person name="Rubini A."/>
            <person name="Sitrit Y."/>
            <person name="Splivallo R."/>
            <person name="Traeger S."/>
            <person name="Wang M."/>
            <person name="Zifcakova L."/>
            <person name="Wipf D."/>
            <person name="Zambonelli A."/>
            <person name="Paolocci F."/>
            <person name="Nowrousian M."/>
            <person name="Ottonello S."/>
            <person name="Baldrian P."/>
            <person name="Spatafora J.W."/>
            <person name="Henrissat B."/>
            <person name="Nagy L.G."/>
            <person name="Aury J.M."/>
            <person name="Wincker P."/>
            <person name="Grigoriev I.V."/>
            <person name="Bonfante P."/>
            <person name="Martin F.M."/>
        </authorList>
    </citation>
    <scope>NUCLEOTIDE SEQUENCE [LARGE SCALE GENOMIC DNA]</scope>
    <source>
        <strain evidence="3 4">RN42</strain>
    </source>
</reference>
<dbReference type="AlphaFoldDB" id="A0A3N4IFI6"/>
<feature type="transmembrane region" description="Helical" evidence="2">
    <location>
        <begin position="168"/>
        <end position="187"/>
    </location>
</feature>
<dbReference type="EMBL" id="ML119664">
    <property type="protein sequence ID" value="RPA83438.1"/>
    <property type="molecule type" value="Genomic_DNA"/>
</dbReference>
<dbReference type="OrthoDB" id="5428040at2759"/>
<dbReference type="Proteomes" id="UP000275078">
    <property type="component" value="Unassembled WGS sequence"/>
</dbReference>
<feature type="transmembrane region" description="Helical" evidence="2">
    <location>
        <begin position="125"/>
        <end position="156"/>
    </location>
</feature>
<keyword evidence="4" id="KW-1185">Reference proteome</keyword>
<keyword evidence="2" id="KW-1133">Transmembrane helix</keyword>
<evidence type="ECO:0000313" key="4">
    <source>
        <dbReference type="Proteomes" id="UP000275078"/>
    </source>
</evidence>
<evidence type="ECO:0000313" key="3">
    <source>
        <dbReference type="EMBL" id="RPA83438.1"/>
    </source>
</evidence>
<protein>
    <submittedName>
        <fullName evidence="3">Uncharacterized protein</fullName>
    </submittedName>
</protein>